<keyword evidence="3" id="KW-1185">Reference proteome</keyword>
<dbReference type="RefSeq" id="WP_123389483.1">
    <property type="nucleotide sequence ID" value="NZ_RKHO01000001.1"/>
</dbReference>
<dbReference type="PROSITE" id="PS51384">
    <property type="entry name" value="FAD_FR"/>
    <property type="match status" value="1"/>
</dbReference>
<dbReference type="PANTHER" id="PTHR30157:SF0">
    <property type="entry name" value="NADPH-DEPENDENT FERRIC-CHELATE REDUCTASE"/>
    <property type="match status" value="1"/>
</dbReference>
<name>A0A3N2CRZ8_9ACTN</name>
<dbReference type="OrthoDB" id="3291337at2"/>
<dbReference type="CDD" id="cd06193">
    <property type="entry name" value="siderophore_interacting"/>
    <property type="match status" value="1"/>
</dbReference>
<evidence type="ECO:0000313" key="2">
    <source>
        <dbReference type="EMBL" id="ROR90317.1"/>
    </source>
</evidence>
<dbReference type="InterPro" id="IPR013113">
    <property type="entry name" value="SIP_FAD-bd"/>
</dbReference>
<feature type="domain" description="FAD-binding FR-type" evidence="1">
    <location>
        <begin position="5"/>
        <end position="103"/>
    </location>
</feature>
<dbReference type="Pfam" id="PF08021">
    <property type="entry name" value="FAD_binding_9"/>
    <property type="match status" value="1"/>
</dbReference>
<organism evidence="2 3">
    <name type="scientific">Nocardioides aurantiacus</name>
    <dbReference type="NCBI Taxonomy" id="86796"/>
    <lineage>
        <taxon>Bacteria</taxon>
        <taxon>Bacillati</taxon>
        <taxon>Actinomycetota</taxon>
        <taxon>Actinomycetes</taxon>
        <taxon>Propionibacteriales</taxon>
        <taxon>Nocardioidaceae</taxon>
        <taxon>Nocardioides</taxon>
    </lineage>
</organism>
<reference evidence="2 3" key="1">
    <citation type="submission" date="2018-11" db="EMBL/GenBank/DDBJ databases">
        <title>Sequencing the genomes of 1000 actinobacteria strains.</title>
        <authorList>
            <person name="Klenk H.-P."/>
        </authorList>
    </citation>
    <scope>NUCLEOTIDE SEQUENCE [LARGE SCALE GENOMIC DNA]</scope>
    <source>
        <strain evidence="2 3">DSM 12652</strain>
    </source>
</reference>
<dbReference type="SUPFAM" id="SSF63380">
    <property type="entry name" value="Riboflavin synthase domain-like"/>
    <property type="match status" value="1"/>
</dbReference>
<evidence type="ECO:0000259" key="1">
    <source>
        <dbReference type="PROSITE" id="PS51384"/>
    </source>
</evidence>
<comment type="caution">
    <text evidence="2">The sequence shown here is derived from an EMBL/GenBank/DDBJ whole genome shotgun (WGS) entry which is preliminary data.</text>
</comment>
<dbReference type="InterPro" id="IPR039261">
    <property type="entry name" value="FNR_nucleotide-bd"/>
</dbReference>
<sequence length="255" mass="27896">MTSARTTHRAVVRSRRQVSEHLLRLELTTDGTLASTGVADEWLALTVPGQFQTRYYTVRSLEGDDLVLDVVVHDEGLVTGWAQTDCVGDEVGLGAPKGSFELPPDAGWVVLAGDLTALPAMARIASSVAGSLPLTVHAETPDGPLPDYLGVEATWHHAEPGSSELARTVAGLDWPDGPGYFWMAGESAQMRDIRRHVRRDLGWDSKHHEVMGYWSGSRGRQARRVDPGPLYARGRAAGKTDEQIWAEYDESRDRA</sequence>
<dbReference type="InterPro" id="IPR039374">
    <property type="entry name" value="SIP_fam"/>
</dbReference>
<dbReference type="EMBL" id="RKHO01000001">
    <property type="protein sequence ID" value="ROR90317.1"/>
    <property type="molecule type" value="Genomic_DNA"/>
</dbReference>
<dbReference type="Pfam" id="PF04954">
    <property type="entry name" value="SIP"/>
    <property type="match status" value="1"/>
</dbReference>
<evidence type="ECO:0000313" key="3">
    <source>
        <dbReference type="Proteomes" id="UP000281738"/>
    </source>
</evidence>
<dbReference type="Gene3D" id="2.40.30.10">
    <property type="entry name" value="Translation factors"/>
    <property type="match status" value="1"/>
</dbReference>
<dbReference type="AlphaFoldDB" id="A0A3N2CRZ8"/>
<dbReference type="InterPro" id="IPR017927">
    <property type="entry name" value="FAD-bd_FR_type"/>
</dbReference>
<accession>A0A3N2CRZ8</accession>
<gene>
    <name evidence="2" type="ORF">EDD33_1153</name>
</gene>
<dbReference type="InterPro" id="IPR007037">
    <property type="entry name" value="SIP_rossman_dom"/>
</dbReference>
<dbReference type="GO" id="GO:0016491">
    <property type="term" value="F:oxidoreductase activity"/>
    <property type="evidence" value="ECO:0007669"/>
    <property type="project" value="InterPro"/>
</dbReference>
<protein>
    <submittedName>
        <fullName evidence="2">NADPH-dependent ferric siderophore reductase</fullName>
    </submittedName>
</protein>
<dbReference type="InterPro" id="IPR017938">
    <property type="entry name" value="Riboflavin_synthase-like_b-brl"/>
</dbReference>
<proteinExistence type="predicted"/>
<dbReference type="Proteomes" id="UP000281738">
    <property type="component" value="Unassembled WGS sequence"/>
</dbReference>
<dbReference type="Gene3D" id="3.40.50.80">
    <property type="entry name" value="Nucleotide-binding domain of ferredoxin-NADP reductase (FNR) module"/>
    <property type="match status" value="1"/>
</dbReference>
<dbReference type="PANTHER" id="PTHR30157">
    <property type="entry name" value="FERRIC REDUCTASE, NADPH-DEPENDENT"/>
    <property type="match status" value="1"/>
</dbReference>